<dbReference type="EC" id="6.3.4.5" evidence="3 9"/>
<keyword evidence="9" id="KW-0963">Cytoplasm</keyword>
<keyword evidence="6 9" id="KW-0028">Amino-acid biosynthesis</keyword>
<dbReference type="EMBL" id="CP030840">
    <property type="protein sequence ID" value="AXC14848.1"/>
    <property type="molecule type" value="Genomic_DNA"/>
</dbReference>
<dbReference type="GO" id="GO:0006526">
    <property type="term" value="P:L-arginine biosynthetic process"/>
    <property type="evidence" value="ECO:0007669"/>
    <property type="project" value="UniProtKB-UniRule"/>
</dbReference>
<dbReference type="Pfam" id="PF20979">
    <property type="entry name" value="Arginosuc_syn_C"/>
    <property type="match status" value="1"/>
</dbReference>
<evidence type="ECO:0000256" key="4">
    <source>
        <dbReference type="ARBA" id="ARBA00022571"/>
    </source>
</evidence>
<dbReference type="Gene3D" id="1.20.5.470">
    <property type="entry name" value="Single helix bin"/>
    <property type="match status" value="1"/>
</dbReference>
<keyword evidence="8 9" id="KW-0067">ATP-binding</keyword>
<dbReference type="PANTHER" id="PTHR11587:SF2">
    <property type="entry name" value="ARGININOSUCCINATE SYNTHASE"/>
    <property type="match status" value="1"/>
</dbReference>
<evidence type="ECO:0000256" key="7">
    <source>
        <dbReference type="ARBA" id="ARBA00022741"/>
    </source>
</evidence>
<dbReference type="InterPro" id="IPR014729">
    <property type="entry name" value="Rossmann-like_a/b/a_fold"/>
</dbReference>
<dbReference type="Pfam" id="PF00764">
    <property type="entry name" value="Arginosuc_synth"/>
    <property type="match status" value="1"/>
</dbReference>
<dbReference type="PROSITE" id="PS00564">
    <property type="entry name" value="ARGININOSUCCIN_SYN_1"/>
    <property type="match status" value="1"/>
</dbReference>
<evidence type="ECO:0000256" key="5">
    <source>
        <dbReference type="ARBA" id="ARBA00022598"/>
    </source>
</evidence>
<comment type="subcellular location">
    <subcellularLocation>
        <location evidence="9">Cytoplasm</location>
    </subcellularLocation>
</comment>
<evidence type="ECO:0000256" key="8">
    <source>
        <dbReference type="ARBA" id="ARBA00022840"/>
    </source>
</evidence>
<dbReference type="Proteomes" id="UP000253606">
    <property type="component" value="Chromosome"/>
</dbReference>
<evidence type="ECO:0000313" key="13">
    <source>
        <dbReference type="Proteomes" id="UP000253606"/>
    </source>
</evidence>
<feature type="binding site" evidence="9">
    <location>
        <position position="86"/>
    </location>
    <ligand>
        <name>L-citrulline</name>
        <dbReference type="ChEBI" id="CHEBI:57743"/>
    </ligand>
</feature>
<evidence type="ECO:0000256" key="9">
    <source>
        <dbReference type="HAMAP-Rule" id="MF_00005"/>
    </source>
</evidence>
<feature type="binding site" evidence="9">
    <location>
        <position position="175"/>
    </location>
    <ligand>
        <name>L-citrulline</name>
        <dbReference type="ChEBI" id="CHEBI:57743"/>
    </ligand>
</feature>
<feature type="binding site" evidence="9">
    <location>
        <position position="126"/>
    </location>
    <ligand>
        <name>L-citrulline</name>
        <dbReference type="ChEBI" id="CHEBI:57743"/>
    </ligand>
</feature>
<evidence type="ECO:0000313" key="12">
    <source>
        <dbReference type="EMBL" id="AXC14848.1"/>
    </source>
</evidence>
<evidence type="ECO:0000259" key="11">
    <source>
        <dbReference type="Pfam" id="PF20979"/>
    </source>
</evidence>
<feature type="domain" description="Arginosuccinate synthase-like N-terminal" evidence="10">
    <location>
        <begin position="4"/>
        <end position="165"/>
    </location>
</feature>
<dbReference type="InterPro" id="IPR048267">
    <property type="entry name" value="Arginosuc_syn_N"/>
</dbReference>
<dbReference type="InterPro" id="IPR018223">
    <property type="entry name" value="Arginosuc_synth_CS"/>
</dbReference>
<dbReference type="InterPro" id="IPR048268">
    <property type="entry name" value="Arginosuc_syn_C"/>
</dbReference>
<dbReference type="AlphaFoldDB" id="A0A2Z5G764"/>
<feature type="binding site" evidence="9">
    <location>
        <position position="122"/>
    </location>
    <ligand>
        <name>L-citrulline</name>
        <dbReference type="ChEBI" id="CHEBI:57743"/>
    </ligand>
</feature>
<dbReference type="InterPro" id="IPR001518">
    <property type="entry name" value="Arginosuc_synth"/>
</dbReference>
<dbReference type="HAMAP" id="MF_00005">
    <property type="entry name" value="Arg_succ_synth_type1"/>
    <property type="match status" value="1"/>
</dbReference>
<evidence type="ECO:0000256" key="1">
    <source>
        <dbReference type="ARBA" id="ARBA00004967"/>
    </source>
</evidence>
<keyword evidence="5 9" id="KW-0436">Ligase</keyword>
<dbReference type="PANTHER" id="PTHR11587">
    <property type="entry name" value="ARGININOSUCCINATE SYNTHASE"/>
    <property type="match status" value="1"/>
</dbReference>
<organism evidence="12 13">
    <name type="scientific">Acidisarcina polymorpha</name>
    <dbReference type="NCBI Taxonomy" id="2211140"/>
    <lineage>
        <taxon>Bacteria</taxon>
        <taxon>Pseudomonadati</taxon>
        <taxon>Acidobacteriota</taxon>
        <taxon>Terriglobia</taxon>
        <taxon>Terriglobales</taxon>
        <taxon>Acidobacteriaceae</taxon>
        <taxon>Acidisarcina</taxon>
    </lineage>
</organism>
<feature type="binding site" evidence="9">
    <location>
        <position position="272"/>
    </location>
    <ligand>
        <name>L-citrulline</name>
        <dbReference type="ChEBI" id="CHEBI:57743"/>
    </ligand>
</feature>
<dbReference type="FunFam" id="3.40.50.620:FF:000019">
    <property type="entry name" value="Argininosuccinate synthase"/>
    <property type="match status" value="1"/>
</dbReference>
<keyword evidence="7 9" id="KW-0547">Nucleotide-binding</keyword>
<feature type="binding site" evidence="9">
    <location>
        <position position="116"/>
    </location>
    <ligand>
        <name>ATP</name>
        <dbReference type="ChEBI" id="CHEBI:30616"/>
    </ligand>
</feature>
<reference evidence="12 13" key="1">
    <citation type="journal article" date="2018" name="Front. Microbiol.">
        <title>Hydrolytic Capabilities as a Key to Environmental Success: Chitinolytic and Cellulolytic Acidobacteria From Acidic Sub-arctic Soils and Boreal Peatlands.</title>
        <authorList>
            <person name="Belova S.E."/>
            <person name="Ravin N.V."/>
            <person name="Pankratov T.A."/>
            <person name="Rakitin A.L."/>
            <person name="Ivanova A.A."/>
            <person name="Beletsky A.V."/>
            <person name="Mardanov A.V."/>
            <person name="Sinninghe Damste J.S."/>
            <person name="Dedysh S.N."/>
        </authorList>
    </citation>
    <scope>NUCLEOTIDE SEQUENCE [LARGE SCALE GENOMIC DNA]</scope>
    <source>
        <strain evidence="12 13">SBC82</strain>
    </source>
</reference>
<dbReference type="InterPro" id="IPR023434">
    <property type="entry name" value="Arginosuc_synth_type_1_subfam"/>
</dbReference>
<dbReference type="SUPFAM" id="SSF69864">
    <property type="entry name" value="Argininosuccinate synthetase, C-terminal domain"/>
    <property type="match status" value="1"/>
</dbReference>
<dbReference type="UniPathway" id="UPA00068">
    <property type="reaction ID" value="UER00113"/>
</dbReference>
<feature type="binding site" evidence="9">
    <location>
        <position position="123"/>
    </location>
    <ligand>
        <name>L-aspartate</name>
        <dbReference type="ChEBI" id="CHEBI:29991"/>
    </ligand>
</feature>
<evidence type="ECO:0000256" key="3">
    <source>
        <dbReference type="ARBA" id="ARBA00012286"/>
    </source>
</evidence>
<evidence type="ECO:0000256" key="6">
    <source>
        <dbReference type="ARBA" id="ARBA00022605"/>
    </source>
</evidence>
<feature type="domain" description="Arginosuccinate synthase C-terminal" evidence="11">
    <location>
        <begin position="175"/>
        <end position="390"/>
    </location>
</feature>
<dbReference type="KEGG" id="abas:ACPOL_5600"/>
<comment type="subunit">
    <text evidence="2 9">Homotetramer.</text>
</comment>
<dbReference type="InterPro" id="IPR024074">
    <property type="entry name" value="AS_cat/multimer_dom_body"/>
</dbReference>
<feature type="binding site" evidence="9">
    <location>
        <position position="35"/>
    </location>
    <ligand>
        <name>ATP</name>
        <dbReference type="ChEBI" id="CHEBI:30616"/>
    </ligand>
</feature>
<feature type="binding site" evidence="9">
    <location>
        <position position="184"/>
    </location>
    <ligand>
        <name>L-citrulline</name>
        <dbReference type="ChEBI" id="CHEBI:57743"/>
    </ligand>
</feature>
<feature type="binding site" evidence="9">
    <location>
        <position position="91"/>
    </location>
    <ligand>
        <name>L-citrulline</name>
        <dbReference type="ChEBI" id="CHEBI:57743"/>
    </ligand>
</feature>
<dbReference type="FunFam" id="3.90.1260.10:FF:000007">
    <property type="entry name" value="Argininosuccinate synthase"/>
    <property type="match status" value="1"/>
</dbReference>
<dbReference type="Gene3D" id="3.90.1260.10">
    <property type="entry name" value="Argininosuccinate synthetase, chain A, domain 2"/>
    <property type="match status" value="1"/>
</dbReference>
<feature type="binding site" evidence="9">
    <location>
        <begin position="8"/>
        <end position="16"/>
    </location>
    <ligand>
        <name>ATP</name>
        <dbReference type="ChEBI" id="CHEBI:30616"/>
    </ligand>
</feature>
<dbReference type="GO" id="GO:0005737">
    <property type="term" value="C:cytoplasm"/>
    <property type="evidence" value="ECO:0007669"/>
    <property type="project" value="UniProtKB-SubCell"/>
</dbReference>
<dbReference type="CDD" id="cd01999">
    <property type="entry name" value="ASS"/>
    <property type="match status" value="1"/>
</dbReference>
<dbReference type="SUPFAM" id="SSF52402">
    <property type="entry name" value="Adenine nucleotide alpha hydrolases-like"/>
    <property type="match status" value="1"/>
</dbReference>
<feature type="binding site" evidence="9">
    <location>
        <position position="260"/>
    </location>
    <ligand>
        <name>L-citrulline</name>
        <dbReference type="ChEBI" id="CHEBI:57743"/>
    </ligand>
</feature>
<dbReference type="Gene3D" id="3.40.50.620">
    <property type="entry name" value="HUPs"/>
    <property type="match status" value="1"/>
</dbReference>
<comment type="catalytic activity">
    <reaction evidence="9">
        <text>L-citrulline + L-aspartate + ATP = 2-(N(omega)-L-arginino)succinate + AMP + diphosphate + H(+)</text>
        <dbReference type="Rhea" id="RHEA:10932"/>
        <dbReference type="ChEBI" id="CHEBI:15378"/>
        <dbReference type="ChEBI" id="CHEBI:29991"/>
        <dbReference type="ChEBI" id="CHEBI:30616"/>
        <dbReference type="ChEBI" id="CHEBI:33019"/>
        <dbReference type="ChEBI" id="CHEBI:57472"/>
        <dbReference type="ChEBI" id="CHEBI:57743"/>
        <dbReference type="ChEBI" id="CHEBI:456215"/>
        <dbReference type="EC" id="6.3.4.5"/>
    </reaction>
</comment>
<dbReference type="GO" id="GO:0000050">
    <property type="term" value="P:urea cycle"/>
    <property type="evidence" value="ECO:0007669"/>
    <property type="project" value="TreeGrafter"/>
</dbReference>
<gene>
    <name evidence="9" type="primary">argG</name>
    <name evidence="12" type="ORF">ACPOL_5600</name>
</gene>
<name>A0A2Z5G764_9BACT</name>
<comment type="similarity">
    <text evidence="9">Belongs to the argininosuccinate synthase family. Type 1 subfamily.</text>
</comment>
<evidence type="ECO:0000259" key="10">
    <source>
        <dbReference type="Pfam" id="PF00764"/>
    </source>
</evidence>
<dbReference type="NCBIfam" id="TIGR00032">
    <property type="entry name" value="argG"/>
    <property type="match status" value="1"/>
</dbReference>
<dbReference type="GO" id="GO:0005524">
    <property type="term" value="F:ATP binding"/>
    <property type="evidence" value="ECO:0007669"/>
    <property type="project" value="UniProtKB-UniRule"/>
</dbReference>
<dbReference type="RefSeq" id="WP_114209538.1">
    <property type="nucleotide sequence ID" value="NZ_CP030840.1"/>
</dbReference>
<sequence>MAKKVVLAYSGGLDTSIIIPWLNENYGMDVIAMVADVGQGEDIDAVVAKAYETGAKKVVVRDLRDEFVRDFVFPTVKAGAIYEHKYLLGTSIARPVIAKHQVEVALEEGAEAVAHGCTGKGNDQVRFEHAYQALAPELKVIAPWREWTLKSREDCLDYAEAHGIPVAASREKIHSRDRNLWHVSHEGGELEDAGNAPLATTWTMTKSPQEAPDREESVEIGFERGVPVSVDGMRLEPVQLVELLNEIAARNAVGRIDLVENRFVGIKSRGLYETPGGTLITTAHREVEALTLDREVAHYKEQVALRYAEIVYFGLWFTPLREALDAFVENTQQLVTGSVKLSLYKGNVTVAGRASEFSLYSNELSSFTMGDTYDQKDAKGFIQILGLPARTRARLLHSKKEVLK</sequence>
<dbReference type="PROSITE" id="PS00565">
    <property type="entry name" value="ARGININOSUCCIN_SYN_2"/>
    <property type="match status" value="1"/>
</dbReference>
<dbReference type="OrthoDB" id="9801641at2"/>
<feature type="binding site" evidence="9">
    <location>
        <position position="122"/>
    </location>
    <ligand>
        <name>L-aspartate</name>
        <dbReference type="ChEBI" id="CHEBI:29991"/>
    </ligand>
</feature>
<dbReference type="GO" id="GO:0004055">
    <property type="term" value="F:argininosuccinate synthase activity"/>
    <property type="evidence" value="ECO:0007669"/>
    <property type="project" value="UniProtKB-UniRule"/>
</dbReference>
<dbReference type="GO" id="GO:0000053">
    <property type="term" value="P:argininosuccinate metabolic process"/>
    <property type="evidence" value="ECO:0007669"/>
    <property type="project" value="TreeGrafter"/>
</dbReference>
<keyword evidence="13" id="KW-1185">Reference proteome</keyword>
<accession>A0A2Z5G764</accession>
<keyword evidence="4 9" id="KW-0055">Arginine biosynthesis</keyword>
<feature type="binding site" evidence="9">
    <location>
        <position position="118"/>
    </location>
    <ligand>
        <name>L-aspartate</name>
        <dbReference type="ChEBI" id="CHEBI:29991"/>
    </ligand>
</feature>
<protein>
    <recommendedName>
        <fullName evidence="3 9">Argininosuccinate synthase</fullName>
        <ecNumber evidence="3 9">6.3.4.5</ecNumber>
    </recommendedName>
    <alternativeName>
        <fullName evidence="9">Citrulline--aspartate ligase</fullName>
    </alternativeName>
</protein>
<comment type="pathway">
    <text evidence="1 9">Amino-acid biosynthesis; L-arginine biosynthesis; L-arginine from L-ornithine and carbamoyl phosphate: step 2/3.</text>
</comment>
<evidence type="ECO:0000256" key="2">
    <source>
        <dbReference type="ARBA" id="ARBA00011881"/>
    </source>
</evidence>
<proteinExistence type="inferred from homology"/>
<dbReference type="NCBIfam" id="NF001770">
    <property type="entry name" value="PRK00509.1"/>
    <property type="match status" value="1"/>
</dbReference>